<dbReference type="Proteomes" id="UP000707535">
    <property type="component" value="Unassembled WGS sequence"/>
</dbReference>
<name>A0A921FAG9_9LACO</name>
<evidence type="ECO:0000313" key="6">
    <source>
        <dbReference type="Proteomes" id="UP000707535"/>
    </source>
</evidence>
<feature type="region of interest" description="Disordered" evidence="2">
    <location>
        <begin position="1"/>
        <end position="21"/>
    </location>
</feature>
<evidence type="ECO:0000256" key="2">
    <source>
        <dbReference type="SAM" id="MobiDB-lite"/>
    </source>
</evidence>
<evidence type="ECO:0000259" key="3">
    <source>
        <dbReference type="Pfam" id="PF26334"/>
    </source>
</evidence>
<dbReference type="EMBL" id="DYXG01000058">
    <property type="protein sequence ID" value="HJE97152.1"/>
    <property type="molecule type" value="Genomic_DNA"/>
</dbReference>
<reference evidence="5" key="1">
    <citation type="journal article" date="2021" name="PeerJ">
        <title>Extensive microbial diversity within the chicken gut microbiome revealed by metagenomics and culture.</title>
        <authorList>
            <person name="Gilroy R."/>
            <person name="Ravi A."/>
            <person name="Getino M."/>
            <person name="Pursley I."/>
            <person name="Horton D.L."/>
            <person name="Alikhan N.F."/>
            <person name="Baker D."/>
            <person name="Gharbi K."/>
            <person name="Hall N."/>
            <person name="Watson M."/>
            <person name="Adriaenssens E.M."/>
            <person name="Foster-Nyarko E."/>
            <person name="Jarju S."/>
            <person name="Secka A."/>
            <person name="Antonio M."/>
            <person name="Oren A."/>
            <person name="Chaudhuri R.R."/>
            <person name="La Ragione R."/>
            <person name="Hildebrand F."/>
            <person name="Pallen M.J."/>
        </authorList>
    </citation>
    <scope>NUCLEOTIDE SEQUENCE</scope>
    <source>
        <strain evidence="5">CHK174-6876</strain>
    </source>
</reference>
<evidence type="ECO:0000256" key="1">
    <source>
        <dbReference type="ARBA" id="ARBA00022679"/>
    </source>
</evidence>
<keyword evidence="1" id="KW-0808">Transferase</keyword>
<proteinExistence type="predicted"/>
<protein>
    <recommendedName>
        <fullName evidence="7">Galactofuranosyltransferase</fullName>
    </recommendedName>
</protein>
<dbReference type="SUPFAM" id="SSF53756">
    <property type="entry name" value="UDP-Glycosyltransferase/glycogen phosphorylase"/>
    <property type="match status" value="1"/>
</dbReference>
<dbReference type="Pfam" id="PF26334">
    <property type="entry name" value="Gtf3_N"/>
    <property type="match status" value="1"/>
</dbReference>
<reference evidence="5" key="2">
    <citation type="submission" date="2021-09" db="EMBL/GenBank/DDBJ databases">
        <authorList>
            <person name="Gilroy R."/>
        </authorList>
    </citation>
    <scope>NUCLEOTIDE SEQUENCE</scope>
    <source>
        <strain evidence="5">CHK174-6876</strain>
    </source>
</reference>
<sequence>MKYFLSESGRHEQQNAIQKPRSDSEKTMIKLGFEPVYISYGQDAPFTKHFKRYYELKKFSKQMKKGDFFLVQHPALRNTIFLKQFLNYLNNKGVITIALIHDLNYIRLNRSTKFKQKIALSWKDKETLKSYSKVIVHNKSMGSKVQEWGIPSSRIVKLNLFDYLTNDRFVEKNQSGVVIAGNLIAEKAGYIYNLPNSPQFNLYGTNYKDERSNNGDNVHYMGVYEPENISVMKGRFGLVWDGSSIHTCAGDFGEYLKYNNPFKASTYLAAGLPIIVWKHSALANFVQKNNCGFIIDDLANLSDRIEKLNSVDYSCMQRNALAISQKIREGAFLTQALEKITDKEKSGE</sequence>
<feature type="domain" description="Glucosyltransferase 3-like N-terminal" evidence="3">
    <location>
        <begin position="2"/>
        <end position="159"/>
    </location>
</feature>
<dbReference type="PIRSF" id="PIRSF007023">
    <property type="entry name" value="UDP-Galf_transf"/>
    <property type="match status" value="1"/>
</dbReference>
<dbReference type="Gene3D" id="3.40.50.2000">
    <property type="entry name" value="Glycogen Phosphorylase B"/>
    <property type="match status" value="2"/>
</dbReference>
<comment type="caution">
    <text evidence="5">The sequence shown here is derived from an EMBL/GenBank/DDBJ whole genome shotgun (WGS) entry which is preliminary data.</text>
</comment>
<dbReference type="AlphaFoldDB" id="A0A921FAG9"/>
<dbReference type="InterPro" id="IPR058591">
    <property type="entry name" value="Gtf3_N"/>
</dbReference>
<organism evidence="5 6">
    <name type="scientific">Ligilactobacillus acidipiscis</name>
    <dbReference type="NCBI Taxonomy" id="89059"/>
    <lineage>
        <taxon>Bacteria</taxon>
        <taxon>Bacillati</taxon>
        <taxon>Bacillota</taxon>
        <taxon>Bacilli</taxon>
        <taxon>Lactobacillales</taxon>
        <taxon>Lactobacillaceae</taxon>
        <taxon>Ligilactobacillus</taxon>
    </lineage>
</organism>
<evidence type="ECO:0000313" key="5">
    <source>
        <dbReference type="EMBL" id="HJE97152.1"/>
    </source>
</evidence>
<evidence type="ECO:0000259" key="4">
    <source>
        <dbReference type="Pfam" id="PF26337"/>
    </source>
</evidence>
<evidence type="ECO:0008006" key="7">
    <source>
        <dbReference type="Google" id="ProtNLM"/>
    </source>
</evidence>
<dbReference type="Pfam" id="PF26337">
    <property type="entry name" value="Gtf3_C"/>
    <property type="match status" value="1"/>
</dbReference>
<feature type="domain" description="Glucosyltransferase 3-like C-terminal" evidence="4">
    <location>
        <begin position="177"/>
        <end position="339"/>
    </location>
</feature>
<gene>
    <name evidence="5" type="ORF">K8V00_05985</name>
</gene>
<accession>A0A921FAG9</accession>
<dbReference type="InterPro" id="IPR058592">
    <property type="entry name" value="Gtf3_C"/>
</dbReference>